<protein>
    <submittedName>
        <fullName evidence="1">Uncharacterized protein</fullName>
    </submittedName>
</protein>
<organism evidence="1 2">
    <name type="scientific">Brevibacillus laterosporus</name>
    <name type="common">Bacillus laterosporus</name>
    <dbReference type="NCBI Taxonomy" id="1465"/>
    <lineage>
        <taxon>Bacteria</taxon>
        <taxon>Bacillati</taxon>
        <taxon>Bacillota</taxon>
        <taxon>Bacilli</taxon>
        <taxon>Bacillales</taxon>
        <taxon>Paenibacillaceae</taxon>
        <taxon>Brevibacillus</taxon>
    </lineage>
</organism>
<sequence length="89" mass="10349">MISAIYRKGRTVKDPRQLLYHYPDLSAQRYAQLVADFHHDEKLRMAERLAAGFGGMLIPSCCIHWRTRKGIPEERKVKVGYEVYCALKP</sequence>
<accession>A0AAP8Q7Z6</accession>
<feature type="non-terminal residue" evidence="1">
    <location>
        <position position="89"/>
    </location>
</feature>
<name>A0AAP8Q7Z6_BRELA</name>
<gene>
    <name evidence="1" type="ORF">C4A77_25865</name>
</gene>
<dbReference type="Proteomes" id="UP000239759">
    <property type="component" value="Unassembled WGS sequence"/>
</dbReference>
<proteinExistence type="predicted"/>
<dbReference type="AlphaFoldDB" id="A0AAP8Q7Z6"/>
<evidence type="ECO:0000313" key="1">
    <source>
        <dbReference type="EMBL" id="PPA89673.1"/>
    </source>
</evidence>
<comment type="caution">
    <text evidence="1">The sequence shown here is derived from an EMBL/GenBank/DDBJ whole genome shotgun (WGS) entry which is preliminary data.</text>
</comment>
<evidence type="ECO:0000313" key="2">
    <source>
        <dbReference type="Proteomes" id="UP000239759"/>
    </source>
</evidence>
<reference evidence="1 2" key="1">
    <citation type="submission" date="2018-02" db="EMBL/GenBank/DDBJ databases">
        <title>Comparative analysis of genomes of three Brevibacillus laterosporus strains producers of potent antimicrobials isolated from silage.</title>
        <authorList>
            <person name="Kojic M."/>
            <person name="Miljkovic M."/>
            <person name="Studholme D."/>
            <person name="Filipic B."/>
        </authorList>
    </citation>
    <scope>NUCLEOTIDE SEQUENCE [LARGE SCALE GENOMIC DNA]</scope>
    <source>
        <strain evidence="1 2">BGSP11</strain>
    </source>
</reference>
<dbReference type="EMBL" id="PRKQ01000089">
    <property type="protein sequence ID" value="PPA89673.1"/>
    <property type="molecule type" value="Genomic_DNA"/>
</dbReference>